<keyword evidence="1" id="KW-0812">Transmembrane</keyword>
<dbReference type="AlphaFoldDB" id="C5CT64"/>
<keyword evidence="1" id="KW-1133">Transmembrane helix</keyword>
<dbReference type="HOGENOM" id="CLU_033800_1_0_4"/>
<dbReference type="InterPro" id="IPR025060">
    <property type="entry name" value="DUF3999"/>
</dbReference>
<name>C5CT64_VARPS</name>
<evidence type="ECO:0008006" key="4">
    <source>
        <dbReference type="Google" id="ProtNLM"/>
    </source>
</evidence>
<evidence type="ECO:0000313" key="3">
    <source>
        <dbReference type="EMBL" id="ACS18189.1"/>
    </source>
</evidence>
<feature type="signal peptide" evidence="2">
    <location>
        <begin position="1"/>
        <end position="27"/>
    </location>
</feature>
<protein>
    <recommendedName>
        <fullName evidence="4">DUF3999 family protein</fullName>
    </recommendedName>
</protein>
<proteinExistence type="predicted"/>
<feature type="transmembrane region" description="Helical" evidence="1">
    <location>
        <begin position="480"/>
        <end position="501"/>
    </location>
</feature>
<sequence precursor="true">MKQNTKPSLLLAGVRLAVAMAMAMAMAAAWCGAAGAQPATTAPIALQGSGPYYRLTLPLGIYGLAARSDLRDIRVRNADGNAVPYAWLRDEAAAPRFSSKEVPIFALPASAADASDDASLGFRVRPDGSLALARKPARQQAEAAQWLIDASQLKGGLLQARFEVAPEARGLFAFRLEASDDLRHWRPVGGEEQLVRLAHGGQTIERLAVELGGVHARFLRLRWSDPQNGAPLTGVAIDSVQEAEPAAPLQWSGALKPERCGADHCDYALPRGLPVEALRIDLADVNTLAQVGISGLLAATPTVPADPAPVPRNPLYALRHRQRPPVAPTGSAGEVPLLDTVVYRLAQTGGEARSPVLALDGARYTHLRLRTAGPVSLLGAAPPSIVVGATPRTLVFLAQGAAPYSLAWNAVPPKNAVQGGPPGAALALATLLPGYSANKPVAADEATVVLPQPPVAAVDAAVAAAAQLPVPTPPDPARKWWLWGALGIGLLLLAGMAWSLFASLRKDKAAAD</sequence>
<reference evidence="3" key="1">
    <citation type="submission" date="2009-06" db="EMBL/GenBank/DDBJ databases">
        <title>Complete sequence of chromosome 1 of Variovorax paradoxus S110.</title>
        <authorList>
            <consortium name="US DOE Joint Genome Institute"/>
            <person name="Lucas S."/>
            <person name="Copeland A."/>
            <person name="Lapidus A."/>
            <person name="Glavina del Rio T."/>
            <person name="Tice H."/>
            <person name="Bruce D."/>
            <person name="Goodwin L."/>
            <person name="Pitluck S."/>
            <person name="Chertkov O."/>
            <person name="Brettin T."/>
            <person name="Detter J.C."/>
            <person name="Han C."/>
            <person name="Larimer F."/>
            <person name="Land M."/>
            <person name="Hauser L."/>
            <person name="Kyrpides N."/>
            <person name="Ovchinnikova G."/>
            <person name="Orwin P."/>
            <person name="Leadbetter J.R."/>
            <person name="Spain J.C."/>
            <person name="Han J.I."/>
        </authorList>
    </citation>
    <scope>NUCLEOTIDE SEQUENCE</scope>
    <source>
        <strain evidence="3">S110</strain>
    </source>
</reference>
<dbReference type="STRING" id="543728.Vapar_1538"/>
<dbReference type="EMBL" id="CP001635">
    <property type="protein sequence ID" value="ACS18189.1"/>
    <property type="molecule type" value="Genomic_DNA"/>
</dbReference>
<keyword evidence="2" id="KW-0732">Signal</keyword>
<dbReference type="KEGG" id="vap:Vapar_1538"/>
<keyword evidence="1" id="KW-0472">Membrane</keyword>
<dbReference type="OrthoDB" id="5405606at2"/>
<dbReference type="Pfam" id="PF13163">
    <property type="entry name" value="DUF3999"/>
    <property type="match status" value="1"/>
</dbReference>
<evidence type="ECO:0000256" key="2">
    <source>
        <dbReference type="SAM" id="SignalP"/>
    </source>
</evidence>
<gene>
    <name evidence="3" type="ordered locus">Vapar_1538</name>
</gene>
<organism evidence="3">
    <name type="scientific">Variovorax paradoxus (strain S110)</name>
    <dbReference type="NCBI Taxonomy" id="543728"/>
    <lineage>
        <taxon>Bacteria</taxon>
        <taxon>Pseudomonadati</taxon>
        <taxon>Pseudomonadota</taxon>
        <taxon>Betaproteobacteria</taxon>
        <taxon>Burkholderiales</taxon>
        <taxon>Comamonadaceae</taxon>
        <taxon>Variovorax</taxon>
    </lineage>
</organism>
<evidence type="ECO:0000256" key="1">
    <source>
        <dbReference type="SAM" id="Phobius"/>
    </source>
</evidence>
<dbReference type="eggNOG" id="ENOG5031WM6">
    <property type="taxonomic scope" value="Bacteria"/>
</dbReference>
<accession>C5CT64</accession>
<feature type="chain" id="PRO_5002948037" description="DUF3999 family protein" evidence="2">
    <location>
        <begin position="28"/>
        <end position="512"/>
    </location>
</feature>